<protein>
    <submittedName>
        <fullName evidence="3">Ig-like domain-containing protein</fullName>
    </submittedName>
</protein>
<comment type="caution">
    <text evidence="3">The sequence shown here is derived from an EMBL/GenBank/DDBJ whole genome shotgun (WGS) entry which is preliminary data.</text>
</comment>
<accession>A0ABU7UV12</accession>
<evidence type="ECO:0000256" key="1">
    <source>
        <dbReference type="ARBA" id="ARBA00022729"/>
    </source>
</evidence>
<dbReference type="Pfam" id="PF13205">
    <property type="entry name" value="Big_5"/>
    <property type="match status" value="1"/>
</dbReference>
<evidence type="ECO:0000313" key="4">
    <source>
        <dbReference type="Proteomes" id="UP001498469"/>
    </source>
</evidence>
<feature type="domain" description="SbsA Ig-like" evidence="2">
    <location>
        <begin position="28"/>
        <end position="75"/>
    </location>
</feature>
<evidence type="ECO:0000259" key="2">
    <source>
        <dbReference type="Pfam" id="PF13205"/>
    </source>
</evidence>
<proteinExistence type="predicted"/>
<keyword evidence="1" id="KW-0732">Signal</keyword>
<organism evidence="3 4">
    <name type="scientific">Clostridium frigoriphilum</name>
    <dbReference type="NCBI Taxonomy" id="443253"/>
    <lineage>
        <taxon>Bacteria</taxon>
        <taxon>Bacillati</taxon>
        <taxon>Bacillota</taxon>
        <taxon>Clostridia</taxon>
        <taxon>Eubacteriales</taxon>
        <taxon>Clostridiaceae</taxon>
        <taxon>Clostridium</taxon>
    </lineage>
</organism>
<name>A0ABU7UV12_9CLOT</name>
<gene>
    <name evidence="3" type="ORF">SJI18_23390</name>
</gene>
<dbReference type="EMBL" id="JAZHFS010000044">
    <property type="protein sequence ID" value="MEF2115227.1"/>
    <property type="molecule type" value="Genomic_DNA"/>
</dbReference>
<sequence>MKVAITTLSSLDILEDYKLHFSTEKVEVPLNVVSTNPKNGATDIAVNTTHIQAKFSANIKLYSAMLFIYSTDDKGINLNDNMVSSVNGDGELLLCIFKKADVLQKNDTESLFNAICGNLDNRRGTLWSKVNVAADVIVTFPDK</sequence>
<dbReference type="InterPro" id="IPR032812">
    <property type="entry name" value="SbsA_Ig"/>
</dbReference>
<dbReference type="RefSeq" id="WP_216254525.1">
    <property type="nucleotide sequence ID" value="NZ_JAZHFS010000044.1"/>
</dbReference>
<reference evidence="3 4" key="1">
    <citation type="submission" date="2023-11" db="EMBL/GenBank/DDBJ databases">
        <title>Draft genome sequence of a psychrophilic Clostridium strain from permafrost water brine.</title>
        <authorList>
            <person name="Shcherbakova V.A."/>
            <person name="Trubitsyn V.E."/>
            <person name="Zakharyuk A.G."/>
        </authorList>
    </citation>
    <scope>NUCLEOTIDE SEQUENCE [LARGE SCALE GENOMIC DNA]</scope>
    <source>
        <strain evidence="3 4">14F</strain>
    </source>
</reference>
<evidence type="ECO:0000313" key="3">
    <source>
        <dbReference type="EMBL" id="MEF2115227.1"/>
    </source>
</evidence>
<keyword evidence="4" id="KW-1185">Reference proteome</keyword>
<dbReference type="Proteomes" id="UP001498469">
    <property type="component" value="Unassembled WGS sequence"/>
</dbReference>